<evidence type="ECO:0000313" key="9">
    <source>
        <dbReference type="WBParaSite" id="Hba_20707"/>
    </source>
</evidence>
<keyword evidence="3" id="KW-0479">Metal-binding</keyword>
<dbReference type="Pfam" id="PF00636">
    <property type="entry name" value="Ribonuclease_3"/>
    <property type="match status" value="1"/>
</dbReference>
<dbReference type="FunFam" id="1.10.1520.10:FF:000004">
    <property type="entry name" value="Endoribonuclease dicer-like 1"/>
    <property type="match status" value="1"/>
</dbReference>
<name>A0A1I7XT92_HETBA</name>
<evidence type="ECO:0000256" key="5">
    <source>
        <dbReference type="ARBA" id="ARBA00022842"/>
    </source>
</evidence>
<evidence type="ECO:0000259" key="7">
    <source>
        <dbReference type="PROSITE" id="PS50142"/>
    </source>
</evidence>
<dbReference type="CDD" id="cd00593">
    <property type="entry name" value="RIBOc"/>
    <property type="match status" value="1"/>
</dbReference>
<dbReference type="GO" id="GO:0005634">
    <property type="term" value="C:nucleus"/>
    <property type="evidence" value="ECO:0007669"/>
    <property type="project" value="TreeGrafter"/>
</dbReference>
<dbReference type="PANTHER" id="PTHR14950">
    <property type="entry name" value="DICER-RELATED"/>
    <property type="match status" value="1"/>
</dbReference>
<dbReference type="GO" id="GO:0005737">
    <property type="term" value="C:cytoplasm"/>
    <property type="evidence" value="ECO:0007669"/>
    <property type="project" value="TreeGrafter"/>
</dbReference>
<dbReference type="PROSITE" id="PS00517">
    <property type="entry name" value="RNASE_3_1"/>
    <property type="match status" value="1"/>
</dbReference>
<dbReference type="GO" id="GO:0070578">
    <property type="term" value="C:RISC-loading complex"/>
    <property type="evidence" value="ECO:0007669"/>
    <property type="project" value="TreeGrafter"/>
</dbReference>
<dbReference type="Pfam" id="PF20932">
    <property type="entry name" value="Dicer_dsRBD"/>
    <property type="match status" value="1"/>
</dbReference>
<evidence type="ECO:0000256" key="6">
    <source>
        <dbReference type="ARBA" id="ARBA00022884"/>
    </source>
</evidence>
<dbReference type="SUPFAM" id="SSF69065">
    <property type="entry name" value="RNase III domain-like"/>
    <property type="match status" value="1"/>
</dbReference>
<dbReference type="Proteomes" id="UP000095283">
    <property type="component" value="Unplaced"/>
</dbReference>
<comment type="cofactor">
    <cofactor evidence="2">
        <name>Mg(2+)</name>
        <dbReference type="ChEBI" id="CHEBI:18420"/>
    </cofactor>
</comment>
<evidence type="ECO:0000256" key="4">
    <source>
        <dbReference type="ARBA" id="ARBA00022801"/>
    </source>
</evidence>
<evidence type="ECO:0000256" key="3">
    <source>
        <dbReference type="ARBA" id="ARBA00022723"/>
    </source>
</evidence>
<keyword evidence="8" id="KW-1185">Reference proteome</keyword>
<dbReference type="WBParaSite" id="Hba_20707">
    <property type="protein sequence ID" value="Hba_20707"/>
    <property type="gene ID" value="Hba_20707"/>
</dbReference>
<feature type="domain" description="RNase III" evidence="7">
    <location>
        <begin position="45"/>
        <end position="137"/>
    </location>
</feature>
<evidence type="ECO:0000256" key="2">
    <source>
        <dbReference type="ARBA" id="ARBA00001946"/>
    </source>
</evidence>
<dbReference type="GO" id="GO:0031054">
    <property type="term" value="P:pre-miRNA processing"/>
    <property type="evidence" value="ECO:0007669"/>
    <property type="project" value="InterPro"/>
</dbReference>
<dbReference type="InterPro" id="IPR036389">
    <property type="entry name" value="RNase_III_sf"/>
</dbReference>
<keyword evidence="4" id="KW-0378">Hydrolase</keyword>
<dbReference type="GO" id="GO:0004530">
    <property type="term" value="F:deoxyribonuclease I activity"/>
    <property type="evidence" value="ECO:0007669"/>
    <property type="project" value="TreeGrafter"/>
</dbReference>
<dbReference type="GO" id="GO:0004525">
    <property type="term" value="F:ribonuclease III activity"/>
    <property type="evidence" value="ECO:0007669"/>
    <property type="project" value="InterPro"/>
</dbReference>
<dbReference type="InterPro" id="IPR000999">
    <property type="entry name" value="RNase_III_dom"/>
</dbReference>
<keyword evidence="6" id="KW-0694">RNA-binding</keyword>
<dbReference type="InterPro" id="IPR044441">
    <property type="entry name" value="DICER_DSRM"/>
</dbReference>
<dbReference type="AlphaFoldDB" id="A0A1I7XT92"/>
<dbReference type="Gene3D" id="1.10.1520.10">
    <property type="entry name" value="Ribonuclease III domain"/>
    <property type="match status" value="1"/>
</dbReference>
<accession>A0A1I7XT92</accession>
<comment type="cofactor">
    <cofactor evidence="1">
        <name>Mn(2+)</name>
        <dbReference type="ChEBI" id="CHEBI:29035"/>
    </cofactor>
</comment>
<dbReference type="GO" id="GO:0046872">
    <property type="term" value="F:metal ion binding"/>
    <property type="evidence" value="ECO:0007669"/>
    <property type="project" value="UniProtKB-KW"/>
</dbReference>
<keyword evidence="5" id="KW-0460">Magnesium</keyword>
<sequence length="216" mass="25506">MKWIGLKVLTEDVATKSPLLRFIDTSENPNQSLHCLSRMWVQFQFAQLEKIIGYRFNNKAYLIQAFTHASYYKNRITECYQRLEFLGDAVLDYMITRYLFEDSRKFSPGVLTDLRSALVNNTIFASLAVKYDFHKHFIAICPGLHGMIEKFVRLCRERNFFDANFNAEDSGRNLDIVWHVFYNLMKQTIEECCSNPPRSPIRELMELEPGKTRFRF</sequence>
<dbReference type="PANTHER" id="PTHR14950:SF37">
    <property type="entry name" value="ENDORIBONUCLEASE DICER"/>
    <property type="match status" value="1"/>
</dbReference>
<dbReference type="GO" id="GO:0003723">
    <property type="term" value="F:RNA binding"/>
    <property type="evidence" value="ECO:0007669"/>
    <property type="project" value="UniProtKB-KW"/>
</dbReference>
<proteinExistence type="predicted"/>
<organism evidence="8 9">
    <name type="scientific">Heterorhabditis bacteriophora</name>
    <name type="common">Entomopathogenic nematode worm</name>
    <dbReference type="NCBI Taxonomy" id="37862"/>
    <lineage>
        <taxon>Eukaryota</taxon>
        <taxon>Metazoa</taxon>
        <taxon>Ecdysozoa</taxon>
        <taxon>Nematoda</taxon>
        <taxon>Chromadorea</taxon>
        <taxon>Rhabditida</taxon>
        <taxon>Rhabditina</taxon>
        <taxon>Rhabditomorpha</taxon>
        <taxon>Strongyloidea</taxon>
        <taxon>Heterorhabditidae</taxon>
        <taxon>Heterorhabditis</taxon>
    </lineage>
</organism>
<evidence type="ECO:0000313" key="8">
    <source>
        <dbReference type="Proteomes" id="UP000095283"/>
    </source>
</evidence>
<dbReference type="PROSITE" id="PS50142">
    <property type="entry name" value="RNASE_3_2"/>
    <property type="match status" value="1"/>
</dbReference>
<dbReference type="SMART" id="SM00535">
    <property type="entry name" value="RIBOc"/>
    <property type="match status" value="1"/>
</dbReference>
<reference evidence="9" key="1">
    <citation type="submission" date="2016-11" db="UniProtKB">
        <authorList>
            <consortium name="WormBaseParasite"/>
        </authorList>
    </citation>
    <scope>IDENTIFICATION</scope>
</reference>
<protein>
    <submittedName>
        <fullName evidence="9">RNase III domain-containing protein</fullName>
    </submittedName>
</protein>
<dbReference type="GO" id="GO:0030422">
    <property type="term" value="P:siRNA processing"/>
    <property type="evidence" value="ECO:0007669"/>
    <property type="project" value="InterPro"/>
</dbReference>
<dbReference type="GO" id="GO:0006309">
    <property type="term" value="P:apoptotic DNA fragmentation"/>
    <property type="evidence" value="ECO:0007669"/>
    <property type="project" value="TreeGrafter"/>
</dbReference>
<evidence type="ECO:0000256" key="1">
    <source>
        <dbReference type="ARBA" id="ARBA00001936"/>
    </source>
</evidence>